<organism evidence="1 2">
    <name type="scientific">Caerostris darwini</name>
    <dbReference type="NCBI Taxonomy" id="1538125"/>
    <lineage>
        <taxon>Eukaryota</taxon>
        <taxon>Metazoa</taxon>
        <taxon>Ecdysozoa</taxon>
        <taxon>Arthropoda</taxon>
        <taxon>Chelicerata</taxon>
        <taxon>Arachnida</taxon>
        <taxon>Araneae</taxon>
        <taxon>Araneomorphae</taxon>
        <taxon>Entelegynae</taxon>
        <taxon>Araneoidea</taxon>
        <taxon>Araneidae</taxon>
        <taxon>Caerostris</taxon>
    </lineage>
</organism>
<protein>
    <submittedName>
        <fullName evidence="1">Uncharacterized protein</fullName>
    </submittedName>
</protein>
<reference evidence="1 2" key="1">
    <citation type="submission" date="2021-06" db="EMBL/GenBank/DDBJ databases">
        <title>Caerostris darwini draft genome.</title>
        <authorList>
            <person name="Kono N."/>
            <person name="Arakawa K."/>
        </authorList>
    </citation>
    <scope>NUCLEOTIDE SEQUENCE [LARGE SCALE GENOMIC DNA]</scope>
</reference>
<keyword evidence="2" id="KW-1185">Reference proteome</keyword>
<gene>
    <name evidence="1" type="ORF">CDAR_367721</name>
</gene>
<comment type="caution">
    <text evidence="1">The sequence shown here is derived from an EMBL/GenBank/DDBJ whole genome shotgun (WGS) entry which is preliminary data.</text>
</comment>
<dbReference type="Proteomes" id="UP001054837">
    <property type="component" value="Unassembled WGS sequence"/>
</dbReference>
<evidence type="ECO:0000313" key="1">
    <source>
        <dbReference type="EMBL" id="GIX96657.1"/>
    </source>
</evidence>
<dbReference type="AlphaFoldDB" id="A0AAV4PN66"/>
<sequence length="155" mass="17843">MSELDDIYAIPIRLTLAFFLCGQTHKPFHFKKSKPTRKRYANLVGLMCAPPLKSISQMRHNQRHFKLRRKPIMHEQISVTDDIYAIPVRLTLPLSSCADKLASRFTLKNRNPNSKEIRKFVGLMCAPPLKSISQMRLNQMCHKNSKESDAPPTPK</sequence>
<evidence type="ECO:0000313" key="2">
    <source>
        <dbReference type="Proteomes" id="UP001054837"/>
    </source>
</evidence>
<name>A0AAV4PN66_9ARAC</name>
<dbReference type="EMBL" id="BPLQ01002952">
    <property type="protein sequence ID" value="GIX96657.1"/>
    <property type="molecule type" value="Genomic_DNA"/>
</dbReference>
<proteinExistence type="predicted"/>
<accession>A0AAV4PN66</accession>